<evidence type="ECO:0000313" key="4">
    <source>
        <dbReference type="Proteomes" id="UP001254257"/>
    </source>
</evidence>
<name>A0ABU3S1T8_9HYPH</name>
<sequence>MMDFFYLIPIALALGVVGLGAFMWSLRSGQYEDLDGAAARILLDDEAIPPAEPASERDGEAAAYSESIVGPPPPEAPPRPR</sequence>
<keyword evidence="2" id="KW-0812">Transmembrane</keyword>
<dbReference type="NCBIfam" id="TIGR00847">
    <property type="entry name" value="ccoS"/>
    <property type="match status" value="1"/>
</dbReference>
<keyword evidence="2" id="KW-1133">Transmembrane helix</keyword>
<dbReference type="InterPro" id="IPR004714">
    <property type="entry name" value="Cyt_oxidase_maturation_cbb3"/>
</dbReference>
<dbReference type="Pfam" id="PF03597">
    <property type="entry name" value="FixS"/>
    <property type="match status" value="1"/>
</dbReference>
<keyword evidence="2" id="KW-0472">Membrane</keyword>
<evidence type="ECO:0000313" key="3">
    <source>
        <dbReference type="EMBL" id="MDU0338412.1"/>
    </source>
</evidence>
<feature type="transmembrane region" description="Helical" evidence="2">
    <location>
        <begin position="6"/>
        <end position="26"/>
    </location>
</feature>
<comment type="caution">
    <text evidence="3">The sequence shown here is derived from an EMBL/GenBank/DDBJ whole genome shotgun (WGS) entry which is preliminary data.</text>
</comment>
<gene>
    <name evidence="3" type="primary">ccoS</name>
    <name evidence="3" type="ORF">RKE40_00885</name>
</gene>
<dbReference type="PANTHER" id="PTHR41532">
    <property type="entry name" value="FIXS PROTEIN"/>
    <property type="match status" value="1"/>
</dbReference>
<proteinExistence type="predicted"/>
<organism evidence="3 4">
    <name type="scientific">Bosea rubneri</name>
    <dbReference type="NCBI Taxonomy" id="3075434"/>
    <lineage>
        <taxon>Bacteria</taxon>
        <taxon>Pseudomonadati</taxon>
        <taxon>Pseudomonadota</taxon>
        <taxon>Alphaproteobacteria</taxon>
        <taxon>Hyphomicrobiales</taxon>
        <taxon>Boseaceae</taxon>
        <taxon>Bosea</taxon>
    </lineage>
</organism>
<dbReference type="RefSeq" id="WP_316016358.1">
    <property type="nucleotide sequence ID" value="NZ_JAWDID010000001.1"/>
</dbReference>
<dbReference type="EMBL" id="JAWDID010000001">
    <property type="protein sequence ID" value="MDU0338412.1"/>
    <property type="molecule type" value="Genomic_DNA"/>
</dbReference>
<feature type="compositionally biased region" description="Pro residues" evidence="1">
    <location>
        <begin position="70"/>
        <end position="81"/>
    </location>
</feature>
<keyword evidence="4" id="KW-1185">Reference proteome</keyword>
<dbReference type="Proteomes" id="UP001254257">
    <property type="component" value="Unassembled WGS sequence"/>
</dbReference>
<accession>A0ABU3S1T8</accession>
<protein>
    <submittedName>
        <fullName evidence="3">Cbb3-type cytochrome oxidase assembly protein CcoS</fullName>
    </submittedName>
</protein>
<dbReference type="PANTHER" id="PTHR41532:SF1">
    <property type="entry name" value="FIXS PROTEIN"/>
    <property type="match status" value="1"/>
</dbReference>
<feature type="region of interest" description="Disordered" evidence="1">
    <location>
        <begin position="48"/>
        <end position="81"/>
    </location>
</feature>
<evidence type="ECO:0000256" key="2">
    <source>
        <dbReference type="SAM" id="Phobius"/>
    </source>
</evidence>
<evidence type="ECO:0000256" key="1">
    <source>
        <dbReference type="SAM" id="MobiDB-lite"/>
    </source>
</evidence>
<reference evidence="3 4" key="1">
    <citation type="submission" date="2023-09" db="EMBL/GenBank/DDBJ databases">
        <title>Whole genome shotgun sequencing (WGS) of Bosea sp. ZW T0_25, isolated from stored onions (Allium cepa).</title>
        <authorList>
            <person name="Stoll D.A."/>
            <person name="Huch M."/>
        </authorList>
    </citation>
    <scope>NUCLEOTIDE SEQUENCE [LARGE SCALE GENOMIC DNA]</scope>
    <source>
        <strain evidence="3 4">ZW T0_25</strain>
    </source>
</reference>